<dbReference type="RefSeq" id="YP_008241195.1">
    <property type="nucleotide sequence ID" value="NC_021794.1"/>
</dbReference>
<dbReference type="Proteomes" id="UP000014728">
    <property type="component" value="Segment"/>
</dbReference>
<dbReference type="GeneID" id="16797153"/>
<reference evidence="2" key="2">
    <citation type="submission" date="2013-03" db="EMBL/GenBank/DDBJ databases">
        <title>The Cellulophaga phages: a novel, diverse, and globally ubiquitous model system.</title>
        <authorList>
            <person name="Holmfeldt K."/>
            <person name="Solonenko N."/>
            <person name="Shah M."/>
            <person name="Corrier K."/>
            <person name="Riemann L."/>
            <person name="VerBerkmoes N.C."/>
            <person name="Sullivan M.B."/>
        </authorList>
    </citation>
    <scope>NUCLEOTIDE SEQUENCE [LARGE SCALE GENOMIC DNA]</scope>
</reference>
<organism evidence="1 2">
    <name type="scientific">Cellulophaga phage phi18:3</name>
    <dbReference type="NCBI Taxonomy" id="1327983"/>
    <lineage>
        <taxon>Viruses</taxon>
        <taxon>Duplodnaviria</taxon>
        <taxon>Heunggongvirae</taxon>
        <taxon>Uroviricota</taxon>
        <taxon>Caudoviricetes</taxon>
        <taxon>Pachyviridae</taxon>
        <taxon>Baltivirus</taxon>
        <taxon>Baltivirus phi18tres</taxon>
    </lineage>
</organism>
<reference evidence="1 2" key="1">
    <citation type="journal article" date="2013" name="Proc. Natl. Acad. Sci. U.S.A.">
        <title>Twelve previously unknown phage genera are ubiquitous in global oceans.</title>
        <authorList>
            <person name="Holmfeldt K."/>
            <person name="Solonenko N."/>
            <person name="Shah M."/>
            <person name="Corrier K."/>
            <person name="Riemann L."/>
            <person name="Verberkmoes N.C."/>
            <person name="Sullivan M.B."/>
        </authorList>
    </citation>
    <scope>NUCLEOTIDE SEQUENCE [LARGE SCALE GENOMIC DNA]</scope>
    <source>
        <strain evidence="1">Phi18:3</strain>
    </source>
</reference>
<protein>
    <submittedName>
        <fullName evidence="1">Uncharacterized protein</fullName>
    </submittedName>
</protein>
<gene>
    <name evidence="1" type="ORF">Phi18:3_gp002</name>
</gene>
<keyword evidence="2" id="KW-1185">Reference proteome</keyword>
<accession>R9ZYS8</accession>
<proteinExistence type="predicted"/>
<sequence length="55" mass="6647">MDRKSGYYWVNIHSSYGWQIGYYSSFLMQCNFLCTKNAWTDDLVIEVDERQITRL</sequence>
<evidence type="ECO:0000313" key="2">
    <source>
        <dbReference type="Proteomes" id="UP000014728"/>
    </source>
</evidence>
<dbReference type="OrthoDB" id="26364at10239"/>
<dbReference type="EMBL" id="KC821620">
    <property type="protein sequence ID" value="AGO48514.1"/>
    <property type="molecule type" value="Genomic_DNA"/>
</dbReference>
<evidence type="ECO:0000313" key="1">
    <source>
        <dbReference type="EMBL" id="AGO48514.1"/>
    </source>
</evidence>
<dbReference type="KEGG" id="vg:16797153"/>
<name>R9ZYS8_9CAUD</name>